<dbReference type="Pfam" id="PF01551">
    <property type="entry name" value="Peptidase_M23"/>
    <property type="match status" value="1"/>
</dbReference>
<evidence type="ECO:0000313" key="6">
    <source>
        <dbReference type="Proteomes" id="UP000030518"/>
    </source>
</evidence>
<dbReference type="InterPro" id="IPR050570">
    <property type="entry name" value="Cell_wall_metabolism_enzyme"/>
</dbReference>
<evidence type="ECO:0000256" key="3">
    <source>
        <dbReference type="SAM" id="SignalP"/>
    </source>
</evidence>
<feature type="chain" id="PRO_5002007557" evidence="3">
    <location>
        <begin position="18"/>
        <end position="407"/>
    </location>
</feature>
<dbReference type="SUPFAM" id="SSF51261">
    <property type="entry name" value="Duplicated hybrid motif"/>
    <property type="match status" value="1"/>
</dbReference>
<keyword evidence="6" id="KW-1185">Reference proteome</keyword>
<reference evidence="5 6" key="1">
    <citation type="submission" date="2014-09" db="EMBL/GenBank/DDBJ databases">
        <title>Genome sequences of Lysobacter dokdonensis DS-58.</title>
        <authorList>
            <person name="Kim J.F."/>
            <person name="Kwak M.-J."/>
        </authorList>
    </citation>
    <scope>NUCLEOTIDE SEQUENCE [LARGE SCALE GENOMIC DNA]</scope>
    <source>
        <strain evidence="5 6">DS-58</strain>
    </source>
</reference>
<dbReference type="Gene3D" id="2.70.70.10">
    <property type="entry name" value="Glucose Permease (Domain IIA)"/>
    <property type="match status" value="1"/>
</dbReference>
<feature type="coiled-coil region" evidence="1">
    <location>
        <begin position="25"/>
        <end position="94"/>
    </location>
</feature>
<dbReference type="InterPro" id="IPR016047">
    <property type="entry name" value="M23ase_b-sheet_dom"/>
</dbReference>
<feature type="compositionally biased region" description="Polar residues" evidence="2">
    <location>
        <begin position="261"/>
        <end position="278"/>
    </location>
</feature>
<dbReference type="EMBL" id="JRKJ01000021">
    <property type="protein sequence ID" value="KGQ18303.1"/>
    <property type="molecule type" value="Genomic_DNA"/>
</dbReference>
<organism evidence="5 6">
    <name type="scientific">Lysobacter dokdonensis DS-58</name>
    <dbReference type="NCBI Taxonomy" id="1300345"/>
    <lineage>
        <taxon>Bacteria</taxon>
        <taxon>Pseudomonadati</taxon>
        <taxon>Pseudomonadota</taxon>
        <taxon>Gammaproteobacteria</taxon>
        <taxon>Lysobacterales</taxon>
        <taxon>Lysobacteraceae</taxon>
        <taxon>Noviluteimonas</taxon>
    </lineage>
</organism>
<keyword evidence="3" id="KW-0732">Signal</keyword>
<dbReference type="OrthoDB" id="9784703at2"/>
<feature type="coiled-coil region" evidence="1">
    <location>
        <begin position="225"/>
        <end position="252"/>
    </location>
</feature>
<dbReference type="CDD" id="cd12797">
    <property type="entry name" value="M23_peptidase"/>
    <property type="match status" value="1"/>
</dbReference>
<keyword evidence="1" id="KW-0175">Coiled coil</keyword>
<evidence type="ECO:0000313" key="5">
    <source>
        <dbReference type="EMBL" id="KGQ18303.1"/>
    </source>
</evidence>
<feature type="region of interest" description="Disordered" evidence="2">
    <location>
        <begin position="253"/>
        <end position="281"/>
    </location>
</feature>
<dbReference type="AlphaFoldDB" id="A0A0A2WEW7"/>
<dbReference type="PATRIC" id="fig|1300345.3.peg.2727"/>
<sequence length="407" mass="44286">MKSFVALALATALSLTAGVASSQSSKETEQQLRKVRTELKDVAAERRKLEGQRGDASRKLRDADEQVGKVGRAVRDTERALARDQTQLADLQQRRDTLNAGLSARRSELRQLLRAAYTVGDDSALKALLAQDTVDEAQRTLAYHRYAQRDRAQRIRALTTELHEVDVLEQQIVERRTALDVARRTQQSQLASLEKARTDRKQLVEQLDSRYRDRASRERALGQDAKALQQLLTQLRAAAAKAAREKAAADRAAAAKAKATGNKSTASTPLRRNTTTGPALQVGGLSWPVSGSLVARYGGPMPDGRTSQGVLIAAPAGTTVKAVADGRVVFADWMNGYGLILIVDHGNGYMSLYAHNDALLKDAGDAVKRGDGLASVGNSGGQGRTALYFELRRNGQPVNPDTWLKRQ</sequence>
<dbReference type="eggNOG" id="COG4942">
    <property type="taxonomic scope" value="Bacteria"/>
</dbReference>
<evidence type="ECO:0000259" key="4">
    <source>
        <dbReference type="Pfam" id="PF01551"/>
    </source>
</evidence>
<dbReference type="Gene3D" id="6.10.250.3150">
    <property type="match status" value="1"/>
</dbReference>
<dbReference type="RefSeq" id="WP_036170785.1">
    <property type="nucleotide sequence ID" value="NZ_JRKJ01000021.1"/>
</dbReference>
<dbReference type="STRING" id="1300345.LF41_1663"/>
<gene>
    <name evidence="5" type="ORF">LF41_1663</name>
</gene>
<evidence type="ECO:0000256" key="2">
    <source>
        <dbReference type="SAM" id="MobiDB-lite"/>
    </source>
</evidence>
<evidence type="ECO:0000256" key="1">
    <source>
        <dbReference type="SAM" id="Coils"/>
    </source>
</evidence>
<dbReference type="Proteomes" id="UP000030518">
    <property type="component" value="Unassembled WGS sequence"/>
</dbReference>
<feature type="signal peptide" evidence="3">
    <location>
        <begin position="1"/>
        <end position="17"/>
    </location>
</feature>
<comment type="caution">
    <text evidence="5">The sequence shown here is derived from an EMBL/GenBank/DDBJ whole genome shotgun (WGS) entry which is preliminary data.</text>
</comment>
<name>A0A0A2WEW7_9GAMM</name>
<accession>A0A0A2WEW7</accession>
<feature type="domain" description="M23ase beta-sheet core" evidence="4">
    <location>
        <begin position="306"/>
        <end position="400"/>
    </location>
</feature>
<dbReference type="GO" id="GO:0004222">
    <property type="term" value="F:metalloendopeptidase activity"/>
    <property type="evidence" value="ECO:0007669"/>
    <property type="project" value="TreeGrafter"/>
</dbReference>
<dbReference type="FunFam" id="2.70.70.10:FF:000003">
    <property type="entry name" value="Murein hydrolase activator EnvC"/>
    <property type="match status" value="1"/>
</dbReference>
<proteinExistence type="predicted"/>
<dbReference type="InterPro" id="IPR011055">
    <property type="entry name" value="Dup_hybrid_motif"/>
</dbReference>
<dbReference type="PANTHER" id="PTHR21666:SF270">
    <property type="entry name" value="MUREIN HYDROLASE ACTIVATOR ENVC"/>
    <property type="match status" value="1"/>
</dbReference>
<dbReference type="PANTHER" id="PTHR21666">
    <property type="entry name" value="PEPTIDASE-RELATED"/>
    <property type="match status" value="1"/>
</dbReference>
<protein>
    <submittedName>
        <fullName evidence="5">Peptidase M23</fullName>
    </submittedName>
</protein>